<dbReference type="Pfam" id="PF11911">
    <property type="entry name" value="DUF3429"/>
    <property type="match status" value="1"/>
</dbReference>
<evidence type="ECO:0000256" key="1">
    <source>
        <dbReference type="SAM" id="Phobius"/>
    </source>
</evidence>
<dbReference type="RefSeq" id="WP_285975341.1">
    <property type="nucleotide sequence ID" value="NZ_CP127221.1"/>
</dbReference>
<feature type="transmembrane region" description="Helical" evidence="1">
    <location>
        <begin position="70"/>
        <end position="91"/>
    </location>
</feature>
<dbReference type="Proteomes" id="UP001231445">
    <property type="component" value="Chromosome"/>
</dbReference>
<feature type="transmembrane region" description="Helical" evidence="1">
    <location>
        <begin position="97"/>
        <end position="117"/>
    </location>
</feature>
<keyword evidence="1" id="KW-0812">Transmembrane</keyword>
<gene>
    <name evidence="2" type="ORF">QQX03_08620</name>
</gene>
<dbReference type="EMBL" id="CP127221">
    <property type="protein sequence ID" value="WIW95025.1"/>
    <property type="molecule type" value="Genomic_DNA"/>
</dbReference>
<keyword evidence="1" id="KW-0472">Membrane</keyword>
<feature type="transmembrane region" description="Helical" evidence="1">
    <location>
        <begin position="12"/>
        <end position="30"/>
    </location>
</feature>
<dbReference type="InterPro" id="IPR021836">
    <property type="entry name" value="DUF3429"/>
</dbReference>
<keyword evidence="3" id="KW-1185">Reference proteome</keyword>
<organism evidence="2 3">
    <name type="scientific">Altererythrobacter rubellus</name>
    <dbReference type="NCBI Taxonomy" id="2173831"/>
    <lineage>
        <taxon>Bacteria</taxon>
        <taxon>Pseudomonadati</taxon>
        <taxon>Pseudomonadota</taxon>
        <taxon>Alphaproteobacteria</taxon>
        <taxon>Sphingomonadales</taxon>
        <taxon>Erythrobacteraceae</taxon>
        <taxon>Altererythrobacter</taxon>
    </lineage>
</organism>
<sequence length="150" mass="15907">MAEQTLTPAAKGLGYAGLIPQFIALALVLQGGEFGYVALAAGFGYAAFIFSFLGGVWWGQSLASGRADAAAYLVAVLPSLLALALFLPWTFGWEWPGPALMFLAALIALSPLVDRWLDLGRQDFMRLRWHLSLGLGALTAALGIIGIEPV</sequence>
<accession>A0A9Y2B6M0</accession>
<evidence type="ECO:0000313" key="2">
    <source>
        <dbReference type="EMBL" id="WIW95025.1"/>
    </source>
</evidence>
<keyword evidence="1" id="KW-1133">Transmembrane helix</keyword>
<proteinExistence type="predicted"/>
<protein>
    <submittedName>
        <fullName evidence="2">DUF3429 domain-containing protein</fullName>
    </submittedName>
</protein>
<feature type="transmembrane region" description="Helical" evidence="1">
    <location>
        <begin position="36"/>
        <end position="58"/>
    </location>
</feature>
<name>A0A9Y2B6M0_9SPHN</name>
<dbReference type="KEGG" id="arue:QQX03_08620"/>
<reference evidence="2 3" key="1">
    <citation type="submission" date="2023-06" db="EMBL/GenBank/DDBJ databases">
        <title>Altererythrobacter rubellus NBRC 112769 genome.</title>
        <authorList>
            <person name="Zhang K."/>
        </authorList>
    </citation>
    <scope>NUCLEOTIDE SEQUENCE [LARGE SCALE GENOMIC DNA]</scope>
    <source>
        <strain evidence="2 3">NBRC 112769</strain>
    </source>
</reference>
<dbReference type="AlphaFoldDB" id="A0A9Y2B6M0"/>
<feature type="transmembrane region" description="Helical" evidence="1">
    <location>
        <begin position="129"/>
        <end position="147"/>
    </location>
</feature>
<evidence type="ECO:0000313" key="3">
    <source>
        <dbReference type="Proteomes" id="UP001231445"/>
    </source>
</evidence>